<keyword evidence="5" id="KW-0997">Cell inner membrane</keyword>
<evidence type="ECO:0000313" key="11">
    <source>
        <dbReference type="EMBL" id="GGA65023.1"/>
    </source>
</evidence>
<reference evidence="11" key="1">
    <citation type="journal article" date="2014" name="Int. J. Syst. Evol. Microbiol.">
        <title>Complete genome sequence of Corynebacterium casei LMG S-19264T (=DSM 44701T), isolated from a smear-ripened cheese.</title>
        <authorList>
            <consortium name="US DOE Joint Genome Institute (JGI-PGF)"/>
            <person name="Walter F."/>
            <person name="Albersmeier A."/>
            <person name="Kalinowski J."/>
            <person name="Ruckert C."/>
        </authorList>
    </citation>
    <scope>NUCLEOTIDE SEQUENCE</scope>
    <source>
        <strain evidence="11">CGMCC 1.15320</strain>
    </source>
</reference>
<dbReference type="Gene3D" id="1.10.8.540">
    <property type="entry name" value="FHIPEP family, domain 3"/>
    <property type="match status" value="1"/>
</dbReference>
<dbReference type="PANTHER" id="PTHR30161:SF2">
    <property type="entry name" value="INVASION PROTEIN INVA"/>
    <property type="match status" value="1"/>
</dbReference>
<keyword evidence="6 10" id="KW-0812">Transmembrane</keyword>
<reference evidence="11" key="2">
    <citation type="submission" date="2020-09" db="EMBL/GenBank/DDBJ databases">
        <authorList>
            <person name="Sun Q."/>
            <person name="Zhou Y."/>
        </authorList>
    </citation>
    <scope>NUCLEOTIDE SEQUENCE</scope>
    <source>
        <strain evidence="11">CGMCC 1.15320</strain>
    </source>
</reference>
<dbReference type="PROSITE" id="PS00994">
    <property type="entry name" value="FHIPEP"/>
    <property type="match status" value="1"/>
</dbReference>
<feature type="coiled-coil region" evidence="9">
    <location>
        <begin position="158"/>
        <end position="185"/>
    </location>
</feature>
<protein>
    <submittedName>
        <fullName evidence="11">EscV/YscV/HrcV family type III secretion system export apparatus protein</fullName>
    </submittedName>
</protein>
<feature type="transmembrane region" description="Helical" evidence="10">
    <location>
        <begin position="196"/>
        <end position="217"/>
    </location>
</feature>
<keyword evidence="4" id="KW-1003">Cell membrane</keyword>
<evidence type="ECO:0000256" key="5">
    <source>
        <dbReference type="ARBA" id="ARBA00022519"/>
    </source>
</evidence>
<dbReference type="AlphaFoldDB" id="A0A916RQ77"/>
<dbReference type="InterPro" id="IPR001712">
    <property type="entry name" value="T3SS_FHIPEP"/>
</dbReference>
<accession>A0A916RQ77</accession>
<dbReference type="EMBL" id="BMIF01000004">
    <property type="protein sequence ID" value="GGA65023.1"/>
    <property type="molecule type" value="Genomic_DNA"/>
</dbReference>
<organism evidence="11 12">
    <name type="scientific">Nitratireductor aestuarii</name>
    <dbReference type="NCBI Taxonomy" id="1735103"/>
    <lineage>
        <taxon>Bacteria</taxon>
        <taxon>Pseudomonadati</taxon>
        <taxon>Pseudomonadota</taxon>
        <taxon>Alphaproteobacteria</taxon>
        <taxon>Hyphomicrobiales</taxon>
        <taxon>Phyllobacteriaceae</taxon>
        <taxon>Nitratireductor</taxon>
    </lineage>
</organism>
<evidence type="ECO:0000256" key="2">
    <source>
        <dbReference type="ARBA" id="ARBA00008835"/>
    </source>
</evidence>
<dbReference type="Pfam" id="PF00771">
    <property type="entry name" value="FHIPEP"/>
    <property type="match status" value="1"/>
</dbReference>
<feature type="transmembrane region" description="Helical" evidence="10">
    <location>
        <begin position="297"/>
        <end position="315"/>
    </location>
</feature>
<keyword evidence="9" id="KW-0175">Coiled coil</keyword>
<dbReference type="GO" id="GO:0005886">
    <property type="term" value="C:plasma membrane"/>
    <property type="evidence" value="ECO:0007669"/>
    <property type="project" value="UniProtKB-SubCell"/>
</dbReference>
<gene>
    <name evidence="11" type="primary">bcrD</name>
    <name evidence="11" type="ORF">GCM10011385_18530</name>
</gene>
<evidence type="ECO:0000256" key="9">
    <source>
        <dbReference type="SAM" id="Coils"/>
    </source>
</evidence>
<dbReference type="InterPro" id="IPR042193">
    <property type="entry name" value="FHIPEP_3"/>
</dbReference>
<dbReference type="PIRSF" id="PIRSF005419">
    <property type="entry name" value="FlhA"/>
    <property type="match status" value="1"/>
</dbReference>
<evidence type="ECO:0000256" key="10">
    <source>
        <dbReference type="SAM" id="Phobius"/>
    </source>
</evidence>
<feature type="transmembrane region" description="Helical" evidence="10">
    <location>
        <begin position="12"/>
        <end position="32"/>
    </location>
</feature>
<keyword evidence="8 10" id="KW-0472">Membrane</keyword>
<sequence>MKQLLIRMAARSDLVLAVLIVSIIFMMVLPLPASLVDLLIATNLALTVILLMAAVYLRDVTELSAFPSMLLITTLFRLALSITTTRLILLDGHAGHIIATFGKFVVGGNLVVGLVIFLILTIVNFLVITKGSERVAEVSARFSLDAMPGKQMSIDSDMRAGVIDLAEAKHRREKLEQESQLYGAMDGAMKFVKGDAIAGMIIIAVNLAGGMAIGMFQRGLPASEALNLYSLLTVGDGLIAQIPALFVSVTAGFIVTRVSTPDAKDLASDIAVQLVSQPKSLLVTAGVLLVFASVPGMPTLTFLGLAAAVGAGGFFKLRSTKSASAASAESAYMPSIKSGEDDATPVTFSPTIPILVDVSATVREALDPRRIDREIVRVRSELYYELGVPIPGIFLRPNQHLPNGHYSILVNEVSLATGEMRPRELLVQESEEALEALEIPYTRGKDFLDDTPSLWVDPQHQAALEKASIPFMPTLDVLMHHLTQVLRTNAAEFLGIQETMQLLNQMQASFPDLVTEVTRLLPTTSTTEVLQRLVSEEISIRDMRTILEALVTWGQREKDPIILTEHVRSALSRYITNKYSRGLGIIPAYIISKKIEDIIRAAIRQTSGASYLALTPADHRAILESIKKSVTAANSSVKPVVLASVDIRRFTRKAIERDFPNLAVLSYQELTPTVNIQPLDRIKLDSEEVVT</sequence>
<dbReference type="InterPro" id="IPR025505">
    <property type="entry name" value="FHIPEP_CS"/>
</dbReference>
<dbReference type="Gene3D" id="3.40.30.60">
    <property type="entry name" value="FHIPEP family, domain 1"/>
    <property type="match status" value="1"/>
</dbReference>
<dbReference type="InterPro" id="IPR042194">
    <property type="entry name" value="FHIPEP_1"/>
</dbReference>
<dbReference type="RefSeq" id="WP_188720757.1">
    <property type="nucleotide sequence ID" value="NZ_BMIF01000004.1"/>
</dbReference>
<evidence type="ECO:0000256" key="7">
    <source>
        <dbReference type="ARBA" id="ARBA00022989"/>
    </source>
</evidence>
<feature type="transmembrane region" description="Helical" evidence="10">
    <location>
        <begin position="38"/>
        <end position="57"/>
    </location>
</feature>
<name>A0A916RQ77_9HYPH</name>
<evidence type="ECO:0000256" key="1">
    <source>
        <dbReference type="ARBA" id="ARBA00004429"/>
    </source>
</evidence>
<evidence type="ECO:0000256" key="4">
    <source>
        <dbReference type="ARBA" id="ARBA00022475"/>
    </source>
</evidence>
<comment type="subcellular location">
    <subcellularLocation>
        <location evidence="1">Cell inner membrane</location>
        <topology evidence="1">Multi-pass membrane protein</topology>
    </subcellularLocation>
</comment>
<feature type="transmembrane region" description="Helical" evidence="10">
    <location>
        <begin position="69"/>
        <end position="89"/>
    </location>
</feature>
<proteinExistence type="inferred from homology"/>
<dbReference type="Proteomes" id="UP000636264">
    <property type="component" value="Unassembled WGS sequence"/>
</dbReference>
<comment type="similarity">
    <text evidence="2">Belongs to the FHIPEP (flagella/HR/invasion proteins export pore) family.</text>
</comment>
<feature type="transmembrane region" description="Helical" evidence="10">
    <location>
        <begin position="237"/>
        <end position="258"/>
    </location>
</feature>
<dbReference type="InterPro" id="IPR006302">
    <property type="entry name" value="T3SS_HrcV"/>
</dbReference>
<evidence type="ECO:0000313" key="12">
    <source>
        <dbReference type="Proteomes" id="UP000636264"/>
    </source>
</evidence>
<dbReference type="PRINTS" id="PR00949">
    <property type="entry name" value="TYPE3IMAPROT"/>
</dbReference>
<feature type="transmembrane region" description="Helical" evidence="10">
    <location>
        <begin position="101"/>
        <end position="127"/>
    </location>
</feature>
<evidence type="ECO:0000256" key="3">
    <source>
        <dbReference type="ARBA" id="ARBA00022448"/>
    </source>
</evidence>
<keyword evidence="3" id="KW-0813">Transport</keyword>
<comment type="caution">
    <text evidence="11">The sequence shown here is derived from an EMBL/GenBank/DDBJ whole genome shotgun (WGS) entry which is preliminary data.</text>
</comment>
<evidence type="ECO:0000256" key="8">
    <source>
        <dbReference type="ARBA" id="ARBA00023136"/>
    </source>
</evidence>
<dbReference type="GO" id="GO:0009306">
    <property type="term" value="P:protein secretion"/>
    <property type="evidence" value="ECO:0007669"/>
    <property type="project" value="InterPro"/>
</dbReference>
<dbReference type="NCBIfam" id="TIGR01399">
    <property type="entry name" value="hrcV"/>
    <property type="match status" value="1"/>
</dbReference>
<keyword evidence="7 10" id="KW-1133">Transmembrane helix</keyword>
<dbReference type="Gene3D" id="3.40.50.12790">
    <property type="entry name" value="FHIPEP family, domain 4"/>
    <property type="match status" value="1"/>
</dbReference>
<dbReference type="PANTHER" id="PTHR30161">
    <property type="entry name" value="FLAGELLAR EXPORT PROTEIN, MEMBRANE FLHA SUBUNIT-RELATED"/>
    <property type="match status" value="1"/>
</dbReference>
<evidence type="ECO:0000256" key="6">
    <source>
        <dbReference type="ARBA" id="ARBA00022692"/>
    </source>
</evidence>
<keyword evidence="12" id="KW-1185">Reference proteome</keyword>
<dbReference type="InterPro" id="IPR042196">
    <property type="entry name" value="FHIPEP_4"/>
</dbReference>